<feature type="transmembrane region" description="Helical" evidence="10">
    <location>
        <begin position="352"/>
        <end position="374"/>
    </location>
</feature>
<dbReference type="GO" id="GO:0005886">
    <property type="term" value="C:plasma membrane"/>
    <property type="evidence" value="ECO:0007669"/>
    <property type="project" value="UniProtKB-SubCell"/>
</dbReference>
<evidence type="ECO:0000256" key="1">
    <source>
        <dbReference type="ARBA" id="ARBA00004651"/>
    </source>
</evidence>
<sequence length="689" mass="77365">MTTLLIVAVLIFGVIASNIVAQFIPKIPKAFILILVGIGLSFIDNFNNFELEPEFFMLMIIAPLMFIDGQKQSFSKIRKHFSGIVLLSVTLAVVTAVAVGFLTNAIEALWTFPIALALASIVTPTDAVAVKSMTQNTEMPEKVSQALELESLFNDATGLVLLDLALSMFAKGSFSAIQGIEHFLFVAVGGIAVGVIAGLVIVSIRVNVNLRAFDAEKIILPISLVTPFVVYILAEQVHVSGILAVVATGIVHNWEQQRLRLTATNVQLTSRAVWSIFSDMLNDIVFLILGLSLISVFREIQKAGLATFLGLVLVSIIIYFFMFVVRFVWAAMANNDAVAFFFGKRTDPQHRFYARTFAISGVHGAVTLAMAFSLPETINGHEFPFREEVIIIATLVIFLSLIVSSIVLPRMLPEKKTDYSEAEIANVRNEMVDFATVQVRNTIDDRNVREELTEQLLSQKGLPVDRDSTMADYKLLMLDTKKQLYDFVQSPEIAAQYSSDAIAIFEKMIDRISADGKNGPNQDLRRVISRYYRTLNRRIKLTRSKYGSHKKTYQRRVAQAKKSPKLAKIRATHAEVLNLIDAVSNHTDDYLDGVLVAHLKDKNGSNEHINLVRRMMNGYLQRAKRNYSPNHVQVDSEFYIQAFQYEYNFVQRELANHRIQPSVAHELYSEINQAQMLQLQQLEEFEVDE</sequence>
<dbReference type="PANTHER" id="PTHR10110">
    <property type="entry name" value="SODIUM/HYDROGEN EXCHANGER"/>
    <property type="match status" value="1"/>
</dbReference>
<feature type="transmembrane region" description="Helical" evidence="10">
    <location>
        <begin position="389"/>
        <end position="408"/>
    </location>
</feature>
<dbReference type="AlphaFoldDB" id="A0A6A0B6P5"/>
<keyword evidence="2" id="KW-0813">Transport</keyword>
<evidence type="ECO:0000256" key="6">
    <source>
        <dbReference type="ARBA" id="ARBA00023053"/>
    </source>
</evidence>
<feature type="domain" description="Cation/H+ exchanger transmembrane" evidence="11">
    <location>
        <begin position="15"/>
        <end position="412"/>
    </location>
</feature>
<organism evidence="12 13">
    <name type="scientific">Pseudolactococcus insecticola</name>
    <dbReference type="NCBI Taxonomy" id="2709158"/>
    <lineage>
        <taxon>Bacteria</taxon>
        <taxon>Bacillati</taxon>
        <taxon>Bacillota</taxon>
        <taxon>Bacilli</taxon>
        <taxon>Lactobacillales</taxon>
        <taxon>Streptococcaceae</taxon>
        <taxon>Pseudolactococcus</taxon>
    </lineage>
</organism>
<dbReference type="GO" id="GO:0051453">
    <property type="term" value="P:regulation of intracellular pH"/>
    <property type="evidence" value="ECO:0007669"/>
    <property type="project" value="TreeGrafter"/>
</dbReference>
<dbReference type="RefSeq" id="WP_172357280.1">
    <property type="nucleotide sequence ID" value="NZ_BLLH01000009.1"/>
</dbReference>
<evidence type="ECO:0000256" key="3">
    <source>
        <dbReference type="ARBA" id="ARBA00022475"/>
    </source>
</evidence>
<feature type="transmembrane region" description="Helical" evidence="10">
    <location>
        <begin position="228"/>
        <end position="251"/>
    </location>
</feature>
<evidence type="ECO:0000256" key="7">
    <source>
        <dbReference type="ARBA" id="ARBA00023065"/>
    </source>
</evidence>
<dbReference type="InterPro" id="IPR018422">
    <property type="entry name" value="Cation/H_exchanger_CPA1"/>
</dbReference>
<keyword evidence="7" id="KW-0406">Ion transport</keyword>
<evidence type="ECO:0000256" key="10">
    <source>
        <dbReference type="SAM" id="Phobius"/>
    </source>
</evidence>
<protein>
    <submittedName>
        <fullName evidence="12">Na+/H+ antiporter</fullName>
    </submittedName>
</protein>
<dbReference type="GO" id="GO:0015386">
    <property type="term" value="F:potassium:proton antiporter activity"/>
    <property type="evidence" value="ECO:0007669"/>
    <property type="project" value="TreeGrafter"/>
</dbReference>
<evidence type="ECO:0000256" key="2">
    <source>
        <dbReference type="ARBA" id="ARBA00022448"/>
    </source>
</evidence>
<dbReference type="Pfam" id="PF00999">
    <property type="entry name" value="Na_H_Exchanger"/>
    <property type="match status" value="1"/>
</dbReference>
<evidence type="ECO:0000256" key="5">
    <source>
        <dbReference type="ARBA" id="ARBA00022989"/>
    </source>
</evidence>
<dbReference type="Proteomes" id="UP000475928">
    <property type="component" value="Unassembled WGS sequence"/>
</dbReference>
<keyword evidence="9" id="KW-0739">Sodium transport</keyword>
<dbReference type="GO" id="GO:0015385">
    <property type="term" value="F:sodium:proton antiporter activity"/>
    <property type="evidence" value="ECO:0007669"/>
    <property type="project" value="InterPro"/>
</dbReference>
<dbReference type="PANTHER" id="PTHR10110:SF86">
    <property type="entry name" value="SODIUM_HYDROGEN EXCHANGER 7"/>
    <property type="match status" value="1"/>
</dbReference>
<evidence type="ECO:0000313" key="13">
    <source>
        <dbReference type="Proteomes" id="UP000475928"/>
    </source>
</evidence>
<dbReference type="EMBL" id="BLLH01000009">
    <property type="protein sequence ID" value="GFH41109.1"/>
    <property type="molecule type" value="Genomic_DNA"/>
</dbReference>
<gene>
    <name evidence="12" type="primary">nhaP2</name>
    <name evidence="12" type="ORF">Hs20B_15070</name>
</gene>
<evidence type="ECO:0000259" key="11">
    <source>
        <dbReference type="Pfam" id="PF00999"/>
    </source>
</evidence>
<keyword evidence="5 10" id="KW-1133">Transmembrane helix</keyword>
<evidence type="ECO:0000313" key="12">
    <source>
        <dbReference type="EMBL" id="GFH41109.1"/>
    </source>
</evidence>
<evidence type="ECO:0000256" key="8">
    <source>
        <dbReference type="ARBA" id="ARBA00023136"/>
    </source>
</evidence>
<accession>A0A6A0B6P5</accession>
<feature type="transmembrane region" description="Helical" evidence="10">
    <location>
        <begin position="81"/>
        <end position="102"/>
    </location>
</feature>
<comment type="caution">
    <text evidence="12">The sequence shown here is derived from an EMBL/GenBank/DDBJ whole genome shotgun (WGS) entry which is preliminary data.</text>
</comment>
<proteinExistence type="predicted"/>
<keyword evidence="4 10" id="KW-0812">Transmembrane</keyword>
<feature type="transmembrane region" description="Helical" evidence="10">
    <location>
        <begin position="31"/>
        <end position="47"/>
    </location>
</feature>
<reference evidence="12 13" key="1">
    <citation type="submission" date="2020-02" db="EMBL/GenBank/DDBJ databases">
        <title>Draft genome sequence of Lactococcus sp. Hs20B0-1.</title>
        <authorList>
            <person name="Noda S."/>
            <person name="Yuki M."/>
            <person name="Ohkuma M."/>
        </authorList>
    </citation>
    <scope>NUCLEOTIDE SEQUENCE [LARGE SCALE GENOMIC DNA]</scope>
    <source>
        <strain evidence="12 13">Hs20B0-1</strain>
    </source>
</reference>
<keyword evidence="3" id="KW-1003">Cell membrane</keyword>
<comment type="subcellular location">
    <subcellularLocation>
        <location evidence="1">Cell membrane</location>
        <topology evidence="1">Multi-pass membrane protein</topology>
    </subcellularLocation>
</comment>
<feature type="transmembrane region" description="Helical" evidence="10">
    <location>
        <begin position="183"/>
        <end position="208"/>
    </location>
</feature>
<dbReference type="InterPro" id="IPR006153">
    <property type="entry name" value="Cation/H_exchanger_TM"/>
</dbReference>
<feature type="transmembrane region" description="Helical" evidence="10">
    <location>
        <begin position="108"/>
        <end position="130"/>
    </location>
</feature>
<name>A0A6A0B6P5_9LACT</name>
<keyword evidence="6" id="KW-0915">Sodium</keyword>
<evidence type="ECO:0000256" key="4">
    <source>
        <dbReference type="ARBA" id="ARBA00022692"/>
    </source>
</evidence>
<feature type="transmembrane region" description="Helical" evidence="10">
    <location>
        <begin position="272"/>
        <end position="297"/>
    </location>
</feature>
<evidence type="ECO:0000256" key="9">
    <source>
        <dbReference type="ARBA" id="ARBA00023201"/>
    </source>
</evidence>
<feature type="transmembrane region" description="Helical" evidence="10">
    <location>
        <begin position="303"/>
        <end position="331"/>
    </location>
</feature>
<keyword evidence="8 10" id="KW-0472">Membrane</keyword>
<dbReference type="GO" id="GO:0098719">
    <property type="term" value="P:sodium ion import across plasma membrane"/>
    <property type="evidence" value="ECO:0007669"/>
    <property type="project" value="TreeGrafter"/>
</dbReference>
<feature type="transmembrane region" description="Helical" evidence="10">
    <location>
        <begin position="6"/>
        <end position="24"/>
    </location>
</feature>
<keyword evidence="13" id="KW-1185">Reference proteome</keyword>
<dbReference type="Gene3D" id="6.10.140.1330">
    <property type="match status" value="1"/>
</dbReference>